<evidence type="ECO:0000313" key="3">
    <source>
        <dbReference type="EMBL" id="QBG35168.1"/>
    </source>
</evidence>
<dbReference type="KEGG" id="lsd:EMK97_05275"/>
<evidence type="ECO:0000256" key="1">
    <source>
        <dbReference type="ARBA" id="ARBA00022741"/>
    </source>
</evidence>
<dbReference type="SUPFAM" id="SSF52540">
    <property type="entry name" value="P-loop containing nucleoside triphosphate hydrolases"/>
    <property type="match status" value="1"/>
</dbReference>
<sequence length="368" mass="41935">MLTEYKLLLEKQKLMPDEAQVLAVNALQRLAQQLQASERDEIIRGLYFHGRVGRGKTMLMDLFYNSLAIHRKQRVHFHRFMADIHRRLNLLAVSGNKITEPLTHVASSIAAEIDLLCFDEFFVTDIADAMLLSRLLAALFQHGVVLVATSNSQPDELYKNGLHRERFIATIALIHQHCHVISIDGERDYRLIVHDQQLKQRKYFLQNDDGASALITSYQQVSQNAKLQAGAITVNNRAIDYLAKTDTCILFDFAALCTEARSQLDYIVLADSYSDVFLLNVPQFSGTLSATVTSGVEDGYQRKGDLLANMAVQDDEARRFIALVDELYDRKVRLFLSAQVDINDLYQGRELTFAFKRCQSRLHEMQSF</sequence>
<keyword evidence="1" id="KW-0547">Nucleotide-binding</keyword>
<dbReference type="InterPro" id="IPR005654">
    <property type="entry name" value="ATPase_AFG1-like"/>
</dbReference>
<dbReference type="Proteomes" id="UP000290244">
    <property type="component" value="Chromosome"/>
</dbReference>
<dbReference type="GO" id="GO:0005524">
    <property type="term" value="F:ATP binding"/>
    <property type="evidence" value="ECO:0007669"/>
    <property type="project" value="UniProtKB-KW"/>
</dbReference>
<organism evidence="3 4">
    <name type="scientific">Litorilituus sediminis</name>
    <dbReference type="NCBI Taxonomy" id="718192"/>
    <lineage>
        <taxon>Bacteria</taxon>
        <taxon>Pseudomonadati</taxon>
        <taxon>Pseudomonadota</taxon>
        <taxon>Gammaproteobacteria</taxon>
        <taxon>Alteromonadales</taxon>
        <taxon>Colwelliaceae</taxon>
        <taxon>Litorilituus</taxon>
    </lineage>
</organism>
<keyword evidence="3" id="KW-0131">Cell cycle</keyword>
<keyword evidence="2" id="KW-0067">ATP-binding</keyword>
<dbReference type="GO" id="GO:0005737">
    <property type="term" value="C:cytoplasm"/>
    <property type="evidence" value="ECO:0007669"/>
    <property type="project" value="TreeGrafter"/>
</dbReference>
<protein>
    <submittedName>
        <fullName evidence="3">Cell division protein ZapE</fullName>
    </submittedName>
</protein>
<dbReference type="Pfam" id="PF03969">
    <property type="entry name" value="AFG1_ATPase"/>
    <property type="match status" value="2"/>
</dbReference>
<dbReference type="NCBIfam" id="NF040713">
    <property type="entry name" value="ZapE"/>
    <property type="match status" value="1"/>
</dbReference>
<dbReference type="GO" id="GO:0051301">
    <property type="term" value="P:cell division"/>
    <property type="evidence" value="ECO:0007669"/>
    <property type="project" value="UniProtKB-KW"/>
</dbReference>
<dbReference type="OrthoDB" id="9774491at2"/>
<reference evidence="3 4" key="1">
    <citation type="submission" date="2018-12" db="EMBL/GenBank/DDBJ databases">
        <title>Complete genome of Litorilituus sediminis.</title>
        <authorList>
            <person name="Liu A."/>
            <person name="Rong J."/>
        </authorList>
    </citation>
    <scope>NUCLEOTIDE SEQUENCE [LARGE SCALE GENOMIC DNA]</scope>
    <source>
        <strain evidence="3 4">JCM 17549</strain>
    </source>
</reference>
<keyword evidence="3" id="KW-0132">Cell division</keyword>
<dbReference type="AlphaFoldDB" id="A0A4P6P354"/>
<gene>
    <name evidence="3" type="ORF">EMK97_05275</name>
</gene>
<evidence type="ECO:0000256" key="2">
    <source>
        <dbReference type="ARBA" id="ARBA00022840"/>
    </source>
</evidence>
<name>A0A4P6P354_9GAMM</name>
<keyword evidence="4" id="KW-1185">Reference proteome</keyword>
<dbReference type="GO" id="GO:0016887">
    <property type="term" value="F:ATP hydrolysis activity"/>
    <property type="evidence" value="ECO:0007669"/>
    <property type="project" value="InterPro"/>
</dbReference>
<dbReference type="PANTHER" id="PTHR12169:SF6">
    <property type="entry name" value="AFG1-LIKE ATPASE"/>
    <property type="match status" value="1"/>
</dbReference>
<dbReference type="Gene3D" id="3.40.50.300">
    <property type="entry name" value="P-loop containing nucleotide triphosphate hydrolases"/>
    <property type="match status" value="1"/>
</dbReference>
<dbReference type="PANTHER" id="PTHR12169">
    <property type="entry name" value="ATPASE N2B"/>
    <property type="match status" value="1"/>
</dbReference>
<dbReference type="InterPro" id="IPR027417">
    <property type="entry name" value="P-loop_NTPase"/>
</dbReference>
<evidence type="ECO:0000313" key="4">
    <source>
        <dbReference type="Proteomes" id="UP000290244"/>
    </source>
</evidence>
<proteinExistence type="predicted"/>
<dbReference type="EMBL" id="CP034759">
    <property type="protein sequence ID" value="QBG35168.1"/>
    <property type="molecule type" value="Genomic_DNA"/>
</dbReference>
<accession>A0A4P6P354</accession>